<dbReference type="GeneID" id="100899010"/>
<feature type="transmembrane region" description="Helical" evidence="12">
    <location>
        <begin position="246"/>
        <end position="263"/>
    </location>
</feature>
<dbReference type="Gene3D" id="1.20.1730.10">
    <property type="entry name" value="Sodium/glucose cotransporter"/>
    <property type="match status" value="1"/>
</dbReference>
<evidence type="ECO:0000256" key="2">
    <source>
        <dbReference type="ARBA" id="ARBA00006434"/>
    </source>
</evidence>
<evidence type="ECO:0000256" key="3">
    <source>
        <dbReference type="ARBA" id="ARBA00022448"/>
    </source>
</evidence>
<protein>
    <submittedName>
        <fullName evidence="14">Sodium-coupled monocarboxylate transporter 1</fullName>
    </submittedName>
</protein>
<dbReference type="Pfam" id="PF00474">
    <property type="entry name" value="SSF"/>
    <property type="match status" value="1"/>
</dbReference>
<dbReference type="InterPro" id="IPR051163">
    <property type="entry name" value="Sodium:Solute_Symporter_SSF"/>
</dbReference>
<keyword evidence="8" id="KW-0406">Ion transport</keyword>
<evidence type="ECO:0000256" key="5">
    <source>
        <dbReference type="ARBA" id="ARBA00022692"/>
    </source>
</evidence>
<evidence type="ECO:0000313" key="14">
    <source>
        <dbReference type="RefSeq" id="XP_003747596.1"/>
    </source>
</evidence>
<feature type="transmembrane region" description="Helical" evidence="12">
    <location>
        <begin position="417"/>
        <end position="442"/>
    </location>
</feature>
<evidence type="ECO:0000256" key="4">
    <source>
        <dbReference type="ARBA" id="ARBA00022475"/>
    </source>
</evidence>
<accession>A0AAJ6QY25</accession>
<dbReference type="GO" id="GO:0015293">
    <property type="term" value="F:symporter activity"/>
    <property type="evidence" value="ECO:0007669"/>
    <property type="project" value="TreeGrafter"/>
</dbReference>
<evidence type="ECO:0000256" key="7">
    <source>
        <dbReference type="ARBA" id="ARBA00023053"/>
    </source>
</evidence>
<dbReference type="GO" id="GO:0006814">
    <property type="term" value="P:sodium ion transport"/>
    <property type="evidence" value="ECO:0007669"/>
    <property type="project" value="UniProtKB-KW"/>
</dbReference>
<evidence type="ECO:0000256" key="9">
    <source>
        <dbReference type="ARBA" id="ARBA00023136"/>
    </source>
</evidence>
<feature type="transmembrane region" description="Helical" evidence="12">
    <location>
        <begin position="283"/>
        <end position="310"/>
    </location>
</feature>
<organism evidence="13 14">
    <name type="scientific">Galendromus occidentalis</name>
    <name type="common">western predatory mite</name>
    <dbReference type="NCBI Taxonomy" id="34638"/>
    <lineage>
        <taxon>Eukaryota</taxon>
        <taxon>Metazoa</taxon>
        <taxon>Ecdysozoa</taxon>
        <taxon>Arthropoda</taxon>
        <taxon>Chelicerata</taxon>
        <taxon>Arachnida</taxon>
        <taxon>Acari</taxon>
        <taxon>Parasitiformes</taxon>
        <taxon>Mesostigmata</taxon>
        <taxon>Gamasina</taxon>
        <taxon>Phytoseioidea</taxon>
        <taxon>Phytoseiidae</taxon>
        <taxon>Typhlodrominae</taxon>
        <taxon>Galendromus</taxon>
    </lineage>
</organism>
<evidence type="ECO:0000256" key="12">
    <source>
        <dbReference type="SAM" id="Phobius"/>
    </source>
</evidence>
<keyword evidence="9 12" id="KW-0472">Membrane</keyword>
<feature type="transmembrane region" description="Helical" evidence="12">
    <location>
        <begin position="166"/>
        <end position="187"/>
    </location>
</feature>
<keyword evidence="13" id="KW-1185">Reference proteome</keyword>
<evidence type="ECO:0000256" key="10">
    <source>
        <dbReference type="ARBA" id="ARBA00023201"/>
    </source>
</evidence>
<keyword evidence="6 12" id="KW-1133">Transmembrane helix</keyword>
<gene>
    <name evidence="14" type="primary">LOC100899010</name>
</gene>
<reference evidence="14" key="1">
    <citation type="submission" date="2025-08" db="UniProtKB">
        <authorList>
            <consortium name="RefSeq"/>
        </authorList>
    </citation>
    <scope>IDENTIFICATION</scope>
</reference>
<evidence type="ECO:0000256" key="8">
    <source>
        <dbReference type="ARBA" id="ARBA00023065"/>
    </source>
</evidence>
<dbReference type="NCBIfam" id="TIGR00813">
    <property type="entry name" value="sss"/>
    <property type="match status" value="1"/>
</dbReference>
<dbReference type="RefSeq" id="XP_003747596.1">
    <property type="nucleotide sequence ID" value="XM_003747548.1"/>
</dbReference>
<comment type="subcellular location">
    <subcellularLocation>
        <location evidence="1">Cell membrane</location>
        <topology evidence="1">Multi-pass membrane protein</topology>
    </subcellularLocation>
</comment>
<feature type="transmembrane region" description="Helical" evidence="12">
    <location>
        <begin position="20"/>
        <end position="39"/>
    </location>
</feature>
<dbReference type="InterPro" id="IPR038377">
    <property type="entry name" value="Na/Glc_symporter_sf"/>
</dbReference>
<feature type="transmembrane region" description="Helical" evidence="12">
    <location>
        <begin position="60"/>
        <end position="77"/>
    </location>
</feature>
<evidence type="ECO:0000256" key="11">
    <source>
        <dbReference type="RuleBase" id="RU362091"/>
    </source>
</evidence>
<feature type="transmembrane region" description="Helical" evidence="12">
    <location>
        <begin position="199"/>
        <end position="226"/>
    </location>
</feature>
<comment type="similarity">
    <text evidence="2 11">Belongs to the sodium:solute symporter (SSF) (TC 2.A.21) family.</text>
</comment>
<dbReference type="Proteomes" id="UP000694867">
    <property type="component" value="Unplaced"/>
</dbReference>
<dbReference type="CDD" id="cd11492">
    <property type="entry name" value="SLC5sbd_NIS-SMVT"/>
    <property type="match status" value="1"/>
</dbReference>
<name>A0AAJ6QY25_9ACAR</name>
<feature type="transmembrane region" description="Helical" evidence="12">
    <location>
        <begin position="134"/>
        <end position="154"/>
    </location>
</feature>
<dbReference type="InterPro" id="IPR001734">
    <property type="entry name" value="Na/solute_symporter"/>
</dbReference>
<evidence type="ECO:0000313" key="13">
    <source>
        <dbReference type="Proteomes" id="UP000694867"/>
    </source>
</evidence>
<proteinExistence type="inferred from homology"/>
<keyword evidence="4" id="KW-1003">Cell membrane</keyword>
<dbReference type="PROSITE" id="PS50283">
    <property type="entry name" value="NA_SOLUT_SYMP_3"/>
    <property type="match status" value="1"/>
</dbReference>
<dbReference type="PANTHER" id="PTHR42985:SF40">
    <property type="entry name" value="LD47995P-RELATED"/>
    <property type="match status" value="1"/>
</dbReference>
<evidence type="ECO:0000256" key="6">
    <source>
        <dbReference type="ARBA" id="ARBA00022989"/>
    </source>
</evidence>
<feature type="transmembrane region" description="Helical" evidence="12">
    <location>
        <begin position="389"/>
        <end position="411"/>
    </location>
</feature>
<feature type="transmembrane region" description="Helical" evidence="12">
    <location>
        <begin position="89"/>
        <end position="113"/>
    </location>
</feature>
<dbReference type="AlphaFoldDB" id="A0AAJ6QY25"/>
<sequence length="621" mass="67233">MDFGAIAREELVGRFSLLDYGIFIAMLAMSGALGLYCAFNGGPQNTTRQLLVADGRLPPILASTSLMASFISASFILGNVAEVYQYGTMYMFTLLSYVITIPVTAHLFMPVFYNSGTLSCYEYLERRFNRTLRMLAVAAYIAQMLIYIAIQLYAPALALSNVTGMGIWTAVIAIGVVCTIYTSVGGIKAVVYTDTFQAVCMIIALMIIVVVGIDRVGGLAVVWDIAMKGGRIHFDETDPNPTVRHSIWGLVIGSSFSNLASYATNQMMVLRYHTVSSLPRAKLVVWGNLPLLAIVLMLSCFSGLMTYAFFHGCDPVATKLISSHDELLPYFVMVVLGETRGLPGVFAAGIFAASLSSISSAINSLANVCYMDIICLIWPKISNETGARIINALGVACGILSIVLVLFAQIMGDVLKATYVINSGLGGPLLGVFSVGMFLPFVNSKGATVGLLASLVVSLWLNVGSFLSLETVSPQLPISVEKCMNTYMSAMGMDTYVPPSAEQWTPPEHFAVHQISYLWYTPIATLVLLLVSVPVSFLTGANDPRTTDPRLIARPFDSLSPWLSQEVRDKLAFNVGADLEPKEKGAHGVMGTERPVFVPADVASHHIATVFDNEIFHQTRC</sequence>
<keyword evidence="3" id="KW-0813">Transport</keyword>
<evidence type="ECO:0000256" key="1">
    <source>
        <dbReference type="ARBA" id="ARBA00004651"/>
    </source>
</evidence>
<keyword evidence="7" id="KW-0915">Sodium</keyword>
<dbReference type="PANTHER" id="PTHR42985">
    <property type="entry name" value="SODIUM-COUPLED MONOCARBOXYLATE TRANSPORTER"/>
    <property type="match status" value="1"/>
</dbReference>
<feature type="transmembrane region" description="Helical" evidence="12">
    <location>
        <begin position="449"/>
        <end position="469"/>
    </location>
</feature>
<keyword evidence="5 12" id="KW-0812">Transmembrane</keyword>
<feature type="transmembrane region" description="Helical" evidence="12">
    <location>
        <begin position="517"/>
        <end position="541"/>
    </location>
</feature>
<dbReference type="GO" id="GO:0005886">
    <property type="term" value="C:plasma membrane"/>
    <property type="evidence" value="ECO:0007669"/>
    <property type="project" value="UniProtKB-SubCell"/>
</dbReference>
<dbReference type="KEGG" id="goe:100899010"/>
<keyword evidence="10" id="KW-0739">Sodium transport</keyword>